<feature type="domain" description="HTH araC/xylS-type" evidence="4">
    <location>
        <begin position="175"/>
        <end position="268"/>
    </location>
</feature>
<dbReference type="Proteomes" id="UP000190328">
    <property type="component" value="Unassembled WGS sequence"/>
</dbReference>
<evidence type="ECO:0000259" key="4">
    <source>
        <dbReference type="PROSITE" id="PS01124"/>
    </source>
</evidence>
<dbReference type="InterPro" id="IPR009057">
    <property type="entry name" value="Homeodomain-like_sf"/>
</dbReference>
<keyword evidence="6" id="KW-1185">Reference proteome</keyword>
<dbReference type="PROSITE" id="PS01124">
    <property type="entry name" value="HTH_ARAC_FAMILY_2"/>
    <property type="match status" value="1"/>
</dbReference>
<dbReference type="PROSITE" id="PS00041">
    <property type="entry name" value="HTH_ARAC_FAMILY_1"/>
    <property type="match status" value="1"/>
</dbReference>
<evidence type="ECO:0000313" key="5">
    <source>
        <dbReference type="EMBL" id="SJZ59022.1"/>
    </source>
</evidence>
<sequence>MEKGVLLESLGEIDLPFIHVKDTENERFLLYKNEGKFVRELVENDWIKNLFKIQTYKLRQKNIANLNRMFGKEPCEEISFCEMLLGKSFYIFHDFLGLTFCIIEFPSKNILIIAGAYQSESSEEIATFKNEEFLKLMKLSKQFPKKNLYFTETIYHALHHQVIHCLFSKNERELMEIVAFLKKDFSIHHSLSELAEKFTLTERTIQRRFQMILNMSFTEFYHILKMQYARKLLMRKHYTIEEISAQTGYGTVSSFLNAFKRFYGYTPR</sequence>
<keyword evidence="2" id="KW-0238">DNA-binding</keyword>
<dbReference type="SUPFAM" id="SSF46689">
    <property type="entry name" value="Homeodomain-like"/>
    <property type="match status" value="1"/>
</dbReference>
<dbReference type="OrthoDB" id="2211832at2"/>
<dbReference type="SMART" id="SM00342">
    <property type="entry name" value="HTH_ARAC"/>
    <property type="match status" value="1"/>
</dbReference>
<dbReference type="STRING" id="263852.SAMN02745116_00834"/>
<evidence type="ECO:0000256" key="2">
    <source>
        <dbReference type="ARBA" id="ARBA00023125"/>
    </source>
</evidence>
<reference evidence="5 6" key="1">
    <citation type="submission" date="2017-02" db="EMBL/GenBank/DDBJ databases">
        <authorList>
            <person name="Peterson S.W."/>
        </authorList>
    </citation>
    <scope>NUCLEOTIDE SEQUENCE [LARGE SCALE GENOMIC DNA]</scope>
    <source>
        <strain evidence="5 6">ATCC BAA-1030</strain>
    </source>
</reference>
<dbReference type="InterPro" id="IPR018060">
    <property type="entry name" value="HTH_AraC"/>
</dbReference>
<dbReference type="Gene3D" id="1.10.10.60">
    <property type="entry name" value="Homeodomain-like"/>
    <property type="match status" value="1"/>
</dbReference>
<accession>A0A1T4LWF7</accession>
<dbReference type="RefSeq" id="WP_078806765.1">
    <property type="nucleotide sequence ID" value="NZ_FUXI01000007.1"/>
</dbReference>
<evidence type="ECO:0000313" key="6">
    <source>
        <dbReference type="Proteomes" id="UP000190328"/>
    </source>
</evidence>
<protein>
    <submittedName>
        <fullName evidence="5">Helix-turn-helix domain-containing protein</fullName>
    </submittedName>
</protein>
<dbReference type="PANTHER" id="PTHR43280:SF2">
    <property type="entry name" value="HTH-TYPE TRANSCRIPTIONAL REGULATOR EXSA"/>
    <property type="match status" value="1"/>
</dbReference>
<organism evidence="5 6">
    <name type="scientific">Pilibacter termitis</name>
    <dbReference type="NCBI Taxonomy" id="263852"/>
    <lineage>
        <taxon>Bacteria</taxon>
        <taxon>Bacillati</taxon>
        <taxon>Bacillota</taxon>
        <taxon>Bacilli</taxon>
        <taxon>Lactobacillales</taxon>
        <taxon>Enterococcaceae</taxon>
        <taxon>Pilibacter</taxon>
    </lineage>
</organism>
<dbReference type="AlphaFoldDB" id="A0A1T4LWF7"/>
<dbReference type="InterPro" id="IPR018062">
    <property type="entry name" value="HTH_AraC-typ_CS"/>
</dbReference>
<evidence type="ECO:0000256" key="1">
    <source>
        <dbReference type="ARBA" id="ARBA00023015"/>
    </source>
</evidence>
<name>A0A1T4LWF7_9ENTE</name>
<proteinExistence type="predicted"/>
<dbReference type="GO" id="GO:0043565">
    <property type="term" value="F:sequence-specific DNA binding"/>
    <property type="evidence" value="ECO:0007669"/>
    <property type="project" value="InterPro"/>
</dbReference>
<dbReference type="PANTHER" id="PTHR43280">
    <property type="entry name" value="ARAC-FAMILY TRANSCRIPTIONAL REGULATOR"/>
    <property type="match status" value="1"/>
</dbReference>
<dbReference type="Pfam" id="PF12833">
    <property type="entry name" value="HTH_18"/>
    <property type="match status" value="1"/>
</dbReference>
<keyword evidence="1" id="KW-0805">Transcription regulation</keyword>
<gene>
    <name evidence="5" type="ORF">SAMN02745116_00834</name>
</gene>
<dbReference type="EMBL" id="FUXI01000007">
    <property type="protein sequence ID" value="SJZ59022.1"/>
    <property type="molecule type" value="Genomic_DNA"/>
</dbReference>
<keyword evidence="3" id="KW-0804">Transcription</keyword>
<evidence type="ECO:0000256" key="3">
    <source>
        <dbReference type="ARBA" id="ARBA00023163"/>
    </source>
</evidence>
<dbReference type="GO" id="GO:0003700">
    <property type="term" value="F:DNA-binding transcription factor activity"/>
    <property type="evidence" value="ECO:0007669"/>
    <property type="project" value="InterPro"/>
</dbReference>